<dbReference type="GO" id="GO:0015078">
    <property type="term" value="F:proton transmembrane transporter activity"/>
    <property type="evidence" value="ECO:0007669"/>
    <property type="project" value="InterPro"/>
</dbReference>
<keyword evidence="7 12" id="KW-0375">Hydrogen ion transport</keyword>
<gene>
    <name evidence="14" type="primary">ATP8</name>
</gene>
<evidence type="ECO:0000256" key="6">
    <source>
        <dbReference type="ARBA" id="ARBA00022692"/>
    </source>
</evidence>
<proteinExistence type="inferred from homology"/>
<dbReference type="GO" id="GO:0045259">
    <property type="term" value="C:proton-transporting ATP synthase complex"/>
    <property type="evidence" value="ECO:0007669"/>
    <property type="project" value="UniProtKB-KW"/>
</dbReference>
<feature type="transmembrane region" description="Helical" evidence="13">
    <location>
        <begin position="6"/>
        <end position="26"/>
    </location>
</feature>
<keyword evidence="10 12" id="KW-0496">Mitochondrion</keyword>
<evidence type="ECO:0000313" key="14">
    <source>
        <dbReference type="EMBL" id="AQD17627.1"/>
    </source>
</evidence>
<evidence type="ECO:0000256" key="11">
    <source>
        <dbReference type="ARBA" id="ARBA00023136"/>
    </source>
</evidence>
<accession>A0A1X9JNH3</accession>
<keyword evidence="9 12" id="KW-0406">Ion transport</keyword>
<dbReference type="Pfam" id="PF00895">
    <property type="entry name" value="ATP-synt_8"/>
    <property type="match status" value="1"/>
</dbReference>
<evidence type="ECO:0000256" key="12">
    <source>
        <dbReference type="RuleBase" id="RU003661"/>
    </source>
</evidence>
<evidence type="ECO:0000256" key="2">
    <source>
        <dbReference type="ARBA" id="ARBA00008892"/>
    </source>
</evidence>
<dbReference type="RefSeq" id="YP_009373406.1">
    <property type="nucleotide sequence ID" value="NC_034842.1"/>
</dbReference>
<dbReference type="GO" id="GO:0015986">
    <property type="term" value="P:proton motive force-driven ATP synthesis"/>
    <property type="evidence" value="ECO:0007669"/>
    <property type="project" value="InterPro"/>
</dbReference>
<protein>
    <recommendedName>
        <fullName evidence="12">ATP synthase complex subunit 8</fullName>
    </recommendedName>
</protein>
<comment type="subunit">
    <text evidence="3">F-type ATPases have 2 components, CF(1) - the catalytic core - and CF(0) - the membrane proton channel.</text>
</comment>
<evidence type="ECO:0000256" key="8">
    <source>
        <dbReference type="ARBA" id="ARBA00022989"/>
    </source>
</evidence>
<geneLocation type="mitochondrion" evidence="14"/>
<evidence type="ECO:0000256" key="1">
    <source>
        <dbReference type="ARBA" id="ARBA00004304"/>
    </source>
</evidence>
<dbReference type="CTD" id="4509"/>
<comment type="subcellular location">
    <subcellularLocation>
        <location evidence="1 12">Mitochondrion membrane</location>
        <topology evidence="1 12">Single-pass membrane protein</topology>
    </subcellularLocation>
</comment>
<keyword evidence="4 12" id="KW-0813">Transport</keyword>
<comment type="similarity">
    <text evidence="2 12">Belongs to the ATPase protein 8 family.</text>
</comment>
<evidence type="ECO:0000256" key="4">
    <source>
        <dbReference type="ARBA" id="ARBA00022448"/>
    </source>
</evidence>
<evidence type="ECO:0000256" key="5">
    <source>
        <dbReference type="ARBA" id="ARBA00022547"/>
    </source>
</evidence>
<dbReference type="AlphaFoldDB" id="A0A1X9JNH3"/>
<keyword evidence="8 13" id="KW-1133">Transmembrane helix</keyword>
<dbReference type="EMBL" id="KX640826">
    <property type="protein sequence ID" value="AQD17627.1"/>
    <property type="molecule type" value="Genomic_DNA"/>
</dbReference>
<keyword evidence="6 12" id="KW-0812">Transmembrane</keyword>
<organism evidence="14">
    <name type="scientific">Neostylopyga rhombifolia</name>
    <name type="common">Harlequin cockroach</name>
    <dbReference type="NCBI Taxonomy" id="304879"/>
    <lineage>
        <taxon>Eukaryota</taxon>
        <taxon>Metazoa</taxon>
        <taxon>Ecdysozoa</taxon>
        <taxon>Arthropoda</taxon>
        <taxon>Hexapoda</taxon>
        <taxon>Insecta</taxon>
        <taxon>Pterygota</taxon>
        <taxon>Neoptera</taxon>
        <taxon>Polyneoptera</taxon>
        <taxon>Dictyoptera</taxon>
        <taxon>Blattodea</taxon>
        <taxon>Blattoidea</taxon>
        <taxon>Blattidae</taxon>
        <taxon>Blattinae</taxon>
        <taxon>Neostylopyga</taxon>
    </lineage>
</organism>
<keyword evidence="11 13" id="KW-0472">Membrane</keyword>
<dbReference type="InterPro" id="IPR001421">
    <property type="entry name" value="ATP8_metazoa"/>
</dbReference>
<dbReference type="GeneID" id="32951282"/>
<sequence>MPQMMPLSWLMLFVFFSMMFLLFNILNYFSHNPMKIYGEKKMINMKSMNWKW</sequence>
<evidence type="ECO:0000256" key="10">
    <source>
        <dbReference type="ARBA" id="ARBA00023128"/>
    </source>
</evidence>
<evidence type="ECO:0000256" key="9">
    <source>
        <dbReference type="ARBA" id="ARBA00023065"/>
    </source>
</evidence>
<keyword evidence="5 12" id="KW-0138">CF(0)</keyword>
<dbReference type="GO" id="GO:0031966">
    <property type="term" value="C:mitochondrial membrane"/>
    <property type="evidence" value="ECO:0007669"/>
    <property type="project" value="UniProtKB-SubCell"/>
</dbReference>
<reference evidence="14" key="1">
    <citation type="journal article" date="2017" name="PLoS ONE">
        <title>Complete mitochondrial genomes of two blattid cockroaches, Periplaneta australasiae and Neostylopyga rhombifolia, and phylogenetic relationships within the Blattaria.</title>
        <authorList>
            <person name="Ma J."/>
            <person name="Du C."/>
            <person name="Zhou C."/>
            <person name="Sheng Y."/>
            <person name="Fan Z."/>
            <person name="Yue B."/>
            <person name="Zhang X."/>
        </authorList>
    </citation>
    <scope>NUCLEOTIDE SEQUENCE</scope>
</reference>
<evidence type="ECO:0000256" key="7">
    <source>
        <dbReference type="ARBA" id="ARBA00022781"/>
    </source>
</evidence>
<name>A0A1X9JNH3_NEORO</name>
<evidence type="ECO:0000256" key="13">
    <source>
        <dbReference type="SAM" id="Phobius"/>
    </source>
</evidence>
<evidence type="ECO:0000256" key="3">
    <source>
        <dbReference type="ARBA" id="ARBA00011291"/>
    </source>
</evidence>